<name>A0A269PBF0_9CORY</name>
<keyword evidence="1" id="KW-0560">Oxidoreductase</keyword>
<dbReference type="GO" id="GO:0050660">
    <property type="term" value="F:flavin adenine dinucleotide binding"/>
    <property type="evidence" value="ECO:0007669"/>
    <property type="project" value="TreeGrafter"/>
</dbReference>
<dbReference type="PRINTS" id="PR00368">
    <property type="entry name" value="FADPNR"/>
</dbReference>
<comment type="caution">
    <text evidence="2">The sequence shown here is derived from an EMBL/GenBank/DDBJ whole genome shotgun (WGS) entry which is preliminary data.</text>
</comment>
<accession>A0A269PBF0</accession>
<dbReference type="PANTHER" id="PTHR43539">
    <property type="entry name" value="FLAVIN-BINDING MONOOXYGENASE-LIKE PROTEIN (AFU_ORTHOLOGUE AFUA_4G09220)"/>
    <property type="match status" value="1"/>
</dbReference>
<organism evidence="2 3">
    <name type="scientific">Corynebacterium hadale</name>
    <dbReference type="NCBI Taxonomy" id="2026255"/>
    <lineage>
        <taxon>Bacteria</taxon>
        <taxon>Bacillati</taxon>
        <taxon>Actinomycetota</taxon>
        <taxon>Actinomycetes</taxon>
        <taxon>Mycobacteriales</taxon>
        <taxon>Corynebacteriaceae</taxon>
        <taxon>Corynebacterium</taxon>
    </lineage>
</organism>
<protein>
    <recommendedName>
        <fullName evidence="4">Pyridine nucleotide-disulfide oxidoreductase</fullName>
    </recommendedName>
</protein>
<dbReference type="InterPro" id="IPR036188">
    <property type="entry name" value="FAD/NAD-bd_sf"/>
</dbReference>
<sequence length="315" mass="34588">MLDAAIIGGGQSALATAYYLRKYKVDFTIFGDRAAGAWPTYWDNLTLFSRAEFSNLPGWPMPAFDGYPPRDHVVDYLTRYEQRYCFPVVRERVERISLDDATFTLHPQRVTARNVIMATGNVPFVPHYPGRFDGEQLHASEYRNPQQLAGKRVAVVGSGDSGAQITADLALGGVDVVWLTRHAPRFMPDDVDGSVLFRRNRERFLAISQGQPDPGGADFGGDIVAVPEVRRARDAELMHTQTMPDTLDEVSALGVETIVWATGFRPALGPVRGLDRNTPGLWFVGYNHINGPGAATLGGVSPFARDVAQAVAGRR</sequence>
<dbReference type="GO" id="GO:0004497">
    <property type="term" value="F:monooxygenase activity"/>
    <property type="evidence" value="ECO:0007669"/>
    <property type="project" value="TreeGrafter"/>
</dbReference>
<reference evidence="2 3" key="1">
    <citation type="submission" date="2017-08" db="EMBL/GenBank/DDBJ databases">
        <authorList>
            <person name="de Groot N.N."/>
        </authorList>
    </citation>
    <scope>NUCLEOTIDE SEQUENCE [LARGE SCALE GENOMIC DNA]</scope>
    <source>
        <strain evidence="2 3">NBT06-6</strain>
    </source>
</reference>
<dbReference type="Gene3D" id="3.50.50.60">
    <property type="entry name" value="FAD/NAD(P)-binding domain"/>
    <property type="match status" value="1"/>
</dbReference>
<dbReference type="Proteomes" id="UP000215771">
    <property type="component" value="Unassembled WGS sequence"/>
</dbReference>
<evidence type="ECO:0000313" key="3">
    <source>
        <dbReference type="Proteomes" id="UP000215771"/>
    </source>
</evidence>
<dbReference type="InterPro" id="IPR050982">
    <property type="entry name" value="Auxin_biosynth/cation_transpt"/>
</dbReference>
<dbReference type="RefSeq" id="WP_095278369.1">
    <property type="nucleotide sequence ID" value="NZ_CP047655.1"/>
</dbReference>
<gene>
    <name evidence="2" type="ORF">CIG21_09140</name>
</gene>
<evidence type="ECO:0008006" key="4">
    <source>
        <dbReference type="Google" id="ProtNLM"/>
    </source>
</evidence>
<proteinExistence type="predicted"/>
<evidence type="ECO:0000313" key="2">
    <source>
        <dbReference type="EMBL" id="PAJ69014.1"/>
    </source>
</evidence>
<dbReference type="SUPFAM" id="SSF51905">
    <property type="entry name" value="FAD/NAD(P)-binding domain"/>
    <property type="match status" value="2"/>
</dbReference>
<dbReference type="PANTHER" id="PTHR43539:SF78">
    <property type="entry name" value="FLAVIN-CONTAINING MONOOXYGENASE"/>
    <property type="match status" value="1"/>
</dbReference>
<dbReference type="EMBL" id="NQMQ01000019">
    <property type="protein sequence ID" value="PAJ69014.1"/>
    <property type="molecule type" value="Genomic_DNA"/>
</dbReference>
<dbReference type="AlphaFoldDB" id="A0A269PBF0"/>
<dbReference type="PRINTS" id="PR00469">
    <property type="entry name" value="PNDRDTASEII"/>
</dbReference>
<dbReference type="Pfam" id="PF13738">
    <property type="entry name" value="Pyr_redox_3"/>
    <property type="match status" value="1"/>
</dbReference>
<evidence type="ECO:0000256" key="1">
    <source>
        <dbReference type="ARBA" id="ARBA00023002"/>
    </source>
</evidence>